<name>A0A482WH57_LAOST</name>
<dbReference type="EMBL" id="QKKF02035874">
    <property type="protein sequence ID" value="RZF32833.1"/>
    <property type="molecule type" value="Genomic_DNA"/>
</dbReference>
<accession>A0A482WH57</accession>
<feature type="coiled-coil region" evidence="1">
    <location>
        <begin position="87"/>
        <end position="114"/>
    </location>
</feature>
<evidence type="ECO:0000313" key="2">
    <source>
        <dbReference type="EMBL" id="RZF32833.1"/>
    </source>
</evidence>
<sequence length="156" mass="17209">MEDQQKVEDKEEESIIIATADTQLVAEATASMEAEESLELHQDDSGGSFCLDNGAAAASSYDSHQGHIYRAGISSDRLLDMRKSPTKEQLVHMIENLNKKIAKYENEHDAVCTSASQHKNELLENPGKKLTFAVNAICVIEMKDENCAHIRVETGC</sequence>
<comment type="caution">
    <text evidence="2">The sequence shown here is derived from an EMBL/GenBank/DDBJ whole genome shotgun (WGS) entry which is preliminary data.</text>
</comment>
<reference evidence="2 3" key="1">
    <citation type="journal article" date="2017" name="Gigascience">
        <title>Genome sequence of the small brown planthopper, Laodelphax striatellus.</title>
        <authorList>
            <person name="Zhu J."/>
            <person name="Jiang F."/>
            <person name="Wang X."/>
            <person name="Yang P."/>
            <person name="Bao Y."/>
            <person name="Zhao W."/>
            <person name="Wang W."/>
            <person name="Lu H."/>
            <person name="Wang Q."/>
            <person name="Cui N."/>
            <person name="Li J."/>
            <person name="Chen X."/>
            <person name="Luo L."/>
            <person name="Yu J."/>
            <person name="Kang L."/>
            <person name="Cui F."/>
        </authorList>
    </citation>
    <scope>NUCLEOTIDE SEQUENCE [LARGE SCALE GENOMIC DNA]</scope>
    <source>
        <strain evidence="2">Lst14</strain>
    </source>
</reference>
<dbReference type="AlphaFoldDB" id="A0A482WH57"/>
<dbReference type="Proteomes" id="UP000291343">
    <property type="component" value="Unassembled WGS sequence"/>
</dbReference>
<proteinExistence type="predicted"/>
<organism evidence="2 3">
    <name type="scientific">Laodelphax striatellus</name>
    <name type="common">Small brown planthopper</name>
    <name type="synonym">Delphax striatella</name>
    <dbReference type="NCBI Taxonomy" id="195883"/>
    <lineage>
        <taxon>Eukaryota</taxon>
        <taxon>Metazoa</taxon>
        <taxon>Ecdysozoa</taxon>
        <taxon>Arthropoda</taxon>
        <taxon>Hexapoda</taxon>
        <taxon>Insecta</taxon>
        <taxon>Pterygota</taxon>
        <taxon>Neoptera</taxon>
        <taxon>Paraneoptera</taxon>
        <taxon>Hemiptera</taxon>
        <taxon>Auchenorrhyncha</taxon>
        <taxon>Fulgoroidea</taxon>
        <taxon>Delphacidae</taxon>
        <taxon>Criomorphinae</taxon>
        <taxon>Laodelphax</taxon>
    </lineage>
</organism>
<keyword evidence="1" id="KW-0175">Coiled coil</keyword>
<protein>
    <submittedName>
        <fullName evidence="2">Uncharacterized protein</fullName>
    </submittedName>
</protein>
<dbReference type="InParanoid" id="A0A482WH57"/>
<dbReference type="SMR" id="A0A482WH57"/>
<dbReference type="OrthoDB" id="10458165at2759"/>
<gene>
    <name evidence="2" type="ORF">LSTR_LSTR014692</name>
</gene>
<keyword evidence="3" id="KW-1185">Reference proteome</keyword>
<evidence type="ECO:0000313" key="3">
    <source>
        <dbReference type="Proteomes" id="UP000291343"/>
    </source>
</evidence>
<evidence type="ECO:0000256" key="1">
    <source>
        <dbReference type="SAM" id="Coils"/>
    </source>
</evidence>